<dbReference type="InterPro" id="IPR035959">
    <property type="entry name" value="RutC-like_sf"/>
</dbReference>
<dbReference type="InterPro" id="IPR006175">
    <property type="entry name" value="YjgF/YER057c/UK114"/>
</dbReference>
<feature type="signal peptide" evidence="1">
    <location>
        <begin position="1"/>
        <end position="22"/>
    </location>
</feature>
<dbReference type="RefSeq" id="WP_273847806.1">
    <property type="nucleotide sequence ID" value="NZ_JAQQWT010000035.1"/>
</dbReference>
<name>A0ABV6NJP3_9BACI</name>
<evidence type="ECO:0000313" key="3">
    <source>
        <dbReference type="Proteomes" id="UP001589833"/>
    </source>
</evidence>
<comment type="caution">
    <text evidence="2">The sequence shown here is derived from an EMBL/GenBank/DDBJ whole genome shotgun (WGS) entry which is preliminary data.</text>
</comment>
<accession>A0ABV6NJP3</accession>
<dbReference type="Proteomes" id="UP001589833">
    <property type="component" value="Unassembled WGS sequence"/>
</dbReference>
<dbReference type="Gene3D" id="3.30.1330.40">
    <property type="entry name" value="RutC-like"/>
    <property type="match status" value="1"/>
</dbReference>
<feature type="chain" id="PRO_5046005214" evidence="1">
    <location>
        <begin position="23"/>
        <end position="179"/>
    </location>
</feature>
<keyword evidence="3" id="KW-1185">Reference proteome</keyword>
<sequence length="179" mass="19414">MKKTAKKLVVTGLVVSSLMVGATVGASSEKAELMKANAVKFFGSSTSSISSSVAIPHNYHTLYFSGTVPSVINRNGETLYDRYGDTETQAISILEKFKADLEGKGLSMSDITYLRVYVVPDPALDGKIDYDGWFKAYAKYFNTDENPVKTARSTVGVEGLVNSDWLIEIEAEVAYTGGK</sequence>
<dbReference type="SUPFAM" id="SSF55298">
    <property type="entry name" value="YjgF-like"/>
    <property type="match status" value="1"/>
</dbReference>
<keyword evidence="1" id="KW-0732">Signal</keyword>
<dbReference type="CDD" id="cd06151">
    <property type="entry name" value="YjgF_YER057c_UK114_like_3"/>
    <property type="match status" value="1"/>
</dbReference>
<dbReference type="Pfam" id="PF01042">
    <property type="entry name" value="Ribonuc_L-PSP"/>
    <property type="match status" value="1"/>
</dbReference>
<proteinExistence type="predicted"/>
<dbReference type="EMBL" id="JBHLTR010000023">
    <property type="protein sequence ID" value="MFC0560373.1"/>
    <property type="molecule type" value="Genomic_DNA"/>
</dbReference>
<gene>
    <name evidence="2" type="ORF">ACFFH4_15300</name>
</gene>
<organism evidence="2 3">
    <name type="scientific">Halalkalibacter alkalisediminis</name>
    <dbReference type="NCBI Taxonomy" id="935616"/>
    <lineage>
        <taxon>Bacteria</taxon>
        <taxon>Bacillati</taxon>
        <taxon>Bacillota</taxon>
        <taxon>Bacilli</taxon>
        <taxon>Bacillales</taxon>
        <taxon>Bacillaceae</taxon>
        <taxon>Halalkalibacter</taxon>
    </lineage>
</organism>
<dbReference type="PANTHER" id="PTHR11803">
    <property type="entry name" value="2-IMINOBUTANOATE/2-IMINOPROPANOATE DEAMINASE RIDA"/>
    <property type="match status" value="1"/>
</dbReference>
<reference evidence="2 3" key="1">
    <citation type="submission" date="2024-09" db="EMBL/GenBank/DDBJ databases">
        <authorList>
            <person name="Sun Q."/>
            <person name="Mori K."/>
        </authorList>
    </citation>
    <scope>NUCLEOTIDE SEQUENCE [LARGE SCALE GENOMIC DNA]</scope>
    <source>
        <strain evidence="2 3">NCAIM B.02301</strain>
    </source>
</reference>
<evidence type="ECO:0000256" key="1">
    <source>
        <dbReference type="SAM" id="SignalP"/>
    </source>
</evidence>
<dbReference type="PANTHER" id="PTHR11803:SF59">
    <property type="entry name" value="ENDORIBONUCLEASE"/>
    <property type="match status" value="1"/>
</dbReference>
<evidence type="ECO:0000313" key="2">
    <source>
        <dbReference type="EMBL" id="MFC0560373.1"/>
    </source>
</evidence>
<protein>
    <submittedName>
        <fullName evidence="2">RidA family protein</fullName>
    </submittedName>
</protein>